<sequence length="167" mass="17561">MSRGAGGVVRAASARPHPPGCVGWVVVSPRRRSRFQPKGGGAVNDATGHRLVSALVEELQARGLVAAVYRGGVVRVLNPAAEPDGSTPYARVSPGLRQEVRCLPNPDDGGVLWWYWAWAGPTRQSPPDLEPLCPATETARAADRIAKVLEVPFAADAASHGGPCGDR</sequence>
<name>A0ABP7ZG94_9ACTN</name>
<comment type="caution">
    <text evidence="1">The sequence shown here is derived from an EMBL/GenBank/DDBJ whole genome shotgun (WGS) entry which is preliminary data.</text>
</comment>
<protein>
    <submittedName>
        <fullName evidence="1">Uncharacterized protein</fullName>
    </submittedName>
</protein>
<organism evidence="1 2">
    <name type="scientific">Actinomadura keratinilytica</name>
    <dbReference type="NCBI Taxonomy" id="547461"/>
    <lineage>
        <taxon>Bacteria</taxon>
        <taxon>Bacillati</taxon>
        <taxon>Actinomycetota</taxon>
        <taxon>Actinomycetes</taxon>
        <taxon>Streptosporangiales</taxon>
        <taxon>Thermomonosporaceae</taxon>
        <taxon>Actinomadura</taxon>
    </lineage>
</organism>
<keyword evidence="2" id="KW-1185">Reference proteome</keyword>
<accession>A0ABP7ZG94</accession>
<evidence type="ECO:0000313" key="2">
    <source>
        <dbReference type="Proteomes" id="UP001500266"/>
    </source>
</evidence>
<evidence type="ECO:0000313" key="1">
    <source>
        <dbReference type="EMBL" id="GAA4156548.1"/>
    </source>
</evidence>
<gene>
    <name evidence="1" type="ORF">GCM10022416_57790</name>
</gene>
<dbReference type="EMBL" id="BAABDO010000144">
    <property type="protein sequence ID" value="GAA4156548.1"/>
    <property type="molecule type" value="Genomic_DNA"/>
</dbReference>
<proteinExistence type="predicted"/>
<dbReference type="Proteomes" id="UP001500266">
    <property type="component" value="Unassembled WGS sequence"/>
</dbReference>
<reference evidence="2" key="1">
    <citation type="journal article" date="2019" name="Int. J. Syst. Evol. Microbiol.">
        <title>The Global Catalogue of Microorganisms (GCM) 10K type strain sequencing project: providing services to taxonomists for standard genome sequencing and annotation.</title>
        <authorList>
            <consortium name="The Broad Institute Genomics Platform"/>
            <consortium name="The Broad Institute Genome Sequencing Center for Infectious Disease"/>
            <person name="Wu L."/>
            <person name="Ma J."/>
        </authorList>
    </citation>
    <scope>NUCLEOTIDE SEQUENCE [LARGE SCALE GENOMIC DNA]</scope>
    <source>
        <strain evidence="2">JCM 17316</strain>
    </source>
</reference>